<dbReference type="InterPro" id="IPR009057">
    <property type="entry name" value="Homeodomain-like_sf"/>
</dbReference>
<dbReference type="GO" id="GO:0003700">
    <property type="term" value="F:DNA-binding transcription factor activity"/>
    <property type="evidence" value="ECO:0007669"/>
    <property type="project" value="InterPro"/>
</dbReference>
<dbReference type="Pfam" id="PF12833">
    <property type="entry name" value="HTH_18"/>
    <property type="match status" value="1"/>
</dbReference>
<proteinExistence type="predicted"/>
<feature type="transmembrane region" description="Helical" evidence="4">
    <location>
        <begin position="98"/>
        <end position="120"/>
    </location>
</feature>
<keyword evidence="3" id="KW-0804">Transcription</keyword>
<gene>
    <name evidence="6" type="ORF">N479_08285</name>
</gene>
<feature type="transmembrane region" description="Helical" evidence="4">
    <location>
        <begin position="135"/>
        <end position="155"/>
    </location>
</feature>
<dbReference type="PATRIC" id="fig|1129367.4.peg.1426"/>
<feature type="transmembrane region" description="Helical" evidence="4">
    <location>
        <begin position="66"/>
        <end position="86"/>
    </location>
</feature>
<feature type="transmembrane region" description="Helical" evidence="4">
    <location>
        <begin position="167"/>
        <end position="187"/>
    </location>
</feature>
<feature type="transmembrane region" description="Helical" evidence="4">
    <location>
        <begin position="193"/>
        <end position="210"/>
    </location>
</feature>
<keyword evidence="4" id="KW-1133">Transmembrane helix</keyword>
<feature type="domain" description="HTH araC/xylS-type" evidence="5">
    <location>
        <begin position="233"/>
        <end position="339"/>
    </location>
</feature>
<dbReference type="PANTHER" id="PTHR43280">
    <property type="entry name" value="ARAC-FAMILY TRANSCRIPTIONAL REGULATOR"/>
    <property type="match status" value="1"/>
</dbReference>
<dbReference type="Proteomes" id="UP000033434">
    <property type="component" value="Unassembled WGS sequence"/>
</dbReference>
<dbReference type="PROSITE" id="PS00041">
    <property type="entry name" value="HTH_ARAC_FAMILY_1"/>
    <property type="match status" value="1"/>
</dbReference>
<dbReference type="RefSeq" id="WP_052960897.1">
    <property type="nucleotide sequence ID" value="NZ_AUXW01000135.1"/>
</dbReference>
<reference evidence="6 7" key="1">
    <citation type="journal article" date="2015" name="BMC Genomics">
        <title>Genome mining reveals unlocked bioactive potential of marine Gram-negative bacteria.</title>
        <authorList>
            <person name="Machado H."/>
            <person name="Sonnenschein E.C."/>
            <person name="Melchiorsen J."/>
            <person name="Gram L."/>
        </authorList>
    </citation>
    <scope>NUCLEOTIDE SEQUENCE [LARGE SCALE GENOMIC DNA]</scope>
    <source>
        <strain evidence="6 7">S4054</strain>
    </source>
</reference>
<evidence type="ECO:0000256" key="4">
    <source>
        <dbReference type="SAM" id="Phobius"/>
    </source>
</evidence>
<protein>
    <recommendedName>
        <fullName evidence="5">HTH araC/xylS-type domain-containing protein</fullName>
    </recommendedName>
</protein>
<comment type="caution">
    <text evidence="6">The sequence shown here is derived from an EMBL/GenBank/DDBJ whole genome shotgun (WGS) entry which is preliminary data.</text>
</comment>
<name>A0A0F6AEF9_9GAMM</name>
<dbReference type="InterPro" id="IPR018060">
    <property type="entry name" value="HTH_AraC"/>
</dbReference>
<organism evidence="6 7">
    <name type="scientific">Pseudoalteromonas luteoviolacea S4054</name>
    <dbReference type="NCBI Taxonomy" id="1129367"/>
    <lineage>
        <taxon>Bacteria</taxon>
        <taxon>Pseudomonadati</taxon>
        <taxon>Pseudomonadota</taxon>
        <taxon>Gammaproteobacteria</taxon>
        <taxon>Alteromonadales</taxon>
        <taxon>Pseudoalteromonadaceae</taxon>
        <taxon>Pseudoalteromonas</taxon>
    </lineage>
</organism>
<dbReference type="SMART" id="SM00342">
    <property type="entry name" value="HTH_ARAC"/>
    <property type="match status" value="1"/>
</dbReference>
<evidence type="ECO:0000313" key="7">
    <source>
        <dbReference type="Proteomes" id="UP000033434"/>
    </source>
</evidence>
<evidence type="ECO:0000259" key="5">
    <source>
        <dbReference type="PROSITE" id="PS01124"/>
    </source>
</evidence>
<accession>A0A0F6AEF9</accession>
<feature type="transmembrane region" description="Helical" evidence="4">
    <location>
        <begin position="6"/>
        <end position="28"/>
    </location>
</feature>
<feature type="transmembrane region" description="Helical" evidence="4">
    <location>
        <begin position="40"/>
        <end position="60"/>
    </location>
</feature>
<evidence type="ECO:0000256" key="3">
    <source>
        <dbReference type="ARBA" id="ARBA00023163"/>
    </source>
</evidence>
<evidence type="ECO:0000256" key="2">
    <source>
        <dbReference type="ARBA" id="ARBA00023125"/>
    </source>
</evidence>
<dbReference type="GO" id="GO:0043565">
    <property type="term" value="F:sequence-specific DNA binding"/>
    <property type="evidence" value="ECO:0007669"/>
    <property type="project" value="InterPro"/>
</dbReference>
<dbReference type="PROSITE" id="PS01124">
    <property type="entry name" value="HTH_ARAC_FAMILY_2"/>
    <property type="match status" value="1"/>
</dbReference>
<dbReference type="PANTHER" id="PTHR43280:SF29">
    <property type="entry name" value="ARAC-FAMILY TRANSCRIPTIONAL REGULATOR"/>
    <property type="match status" value="1"/>
</dbReference>
<sequence length="347" mass="39466">MVFDSSYFWLLLSIVGAINTFVLSLYLFTFRGSNLVNKLLATFLLMIFIRISKSISFFFYPESTKTFLQLVLTANFLSGPLHFSYIKQALKSRTSKNINWKVHILPPAGLALIVGVTWPYSNYPTLWNMHISTAIIYSWFAYLLASIVSVTPILINKTLDLSKDQNILNSMVVLCTSIALFLAYIFTSKTSNSISLLCFVATVYFSIIIFRPKFQSSKPEKYASKKISQVTAKPILIKLEKLMSEGELYKCPNLSLSLVAEKLKISAPQLSQILNDNLGTSFTSYINHHRIELAKTLLHENQKMNLKQISELCGYNNQSTFYIAFKKFANTTPAKYRKRTQHSKAKS</sequence>
<evidence type="ECO:0000256" key="1">
    <source>
        <dbReference type="ARBA" id="ARBA00023015"/>
    </source>
</evidence>
<keyword evidence="4" id="KW-0472">Membrane</keyword>
<dbReference type="InterPro" id="IPR018062">
    <property type="entry name" value="HTH_AraC-typ_CS"/>
</dbReference>
<dbReference type="Gene3D" id="1.10.10.60">
    <property type="entry name" value="Homeodomain-like"/>
    <property type="match status" value="2"/>
</dbReference>
<keyword evidence="2" id="KW-0238">DNA-binding</keyword>
<keyword evidence="1" id="KW-0805">Transcription regulation</keyword>
<evidence type="ECO:0000313" key="6">
    <source>
        <dbReference type="EMBL" id="KKE84553.1"/>
    </source>
</evidence>
<dbReference type="AlphaFoldDB" id="A0A0F6AEF9"/>
<dbReference type="EMBL" id="AUXW01000135">
    <property type="protein sequence ID" value="KKE84553.1"/>
    <property type="molecule type" value="Genomic_DNA"/>
</dbReference>
<keyword evidence="4" id="KW-0812">Transmembrane</keyword>
<dbReference type="SUPFAM" id="SSF46689">
    <property type="entry name" value="Homeodomain-like"/>
    <property type="match status" value="1"/>
</dbReference>